<dbReference type="InterPro" id="IPR008869">
    <property type="entry name" value="MlaC/ttg2D"/>
</dbReference>
<dbReference type="Pfam" id="PF05494">
    <property type="entry name" value="MlaC"/>
    <property type="match status" value="1"/>
</dbReference>
<evidence type="ECO:0000313" key="2">
    <source>
        <dbReference type="Proteomes" id="UP001302719"/>
    </source>
</evidence>
<dbReference type="RefSeq" id="WP_312646084.1">
    <property type="nucleotide sequence ID" value="NZ_CP116967.1"/>
</dbReference>
<dbReference type="EMBL" id="CP116967">
    <property type="protein sequence ID" value="WNM59353.1"/>
    <property type="molecule type" value="Genomic_DNA"/>
</dbReference>
<organism evidence="1 2">
    <name type="scientific">Candidatus Nitrospira allomarina</name>
    <dbReference type="NCBI Taxonomy" id="3020900"/>
    <lineage>
        <taxon>Bacteria</taxon>
        <taxon>Pseudomonadati</taxon>
        <taxon>Nitrospirota</taxon>
        <taxon>Nitrospiria</taxon>
        <taxon>Nitrospirales</taxon>
        <taxon>Nitrospiraceae</taxon>
        <taxon>Nitrospira</taxon>
    </lineage>
</organism>
<gene>
    <name evidence="1" type="ORF">PP769_06205</name>
</gene>
<accession>A0AA96JTD9</accession>
<sequence>MTVAWGGGTPTGAVKETVDQVFVVLRDQALKDPSRETERRAKLEEIIGKRFDYGEMAKRTLASQWKGLSTEQQQEFVTLFQQFLANSYVGNVDGYSGEEVEYLKEREKGEFAEVQTKVVSPKVQIPLDYRLLQKNGEWWVYDVVIDGVSLMKNYRGQFSRIINSSSFEALLEKLRSKADLGTSS</sequence>
<dbReference type="PIRSF" id="PIRSF004649">
    <property type="entry name" value="MlaC"/>
    <property type="match status" value="1"/>
</dbReference>
<proteinExistence type="predicted"/>
<dbReference type="AlphaFoldDB" id="A0AA96JTD9"/>
<dbReference type="KEGG" id="nall:PP769_06205"/>
<name>A0AA96JTD9_9BACT</name>
<dbReference type="PANTHER" id="PTHR36573">
    <property type="entry name" value="INTERMEMBRANE PHOSPHOLIPID TRANSPORT SYSTEM BINDING PROTEIN MLAC"/>
    <property type="match status" value="1"/>
</dbReference>
<protein>
    <submittedName>
        <fullName evidence="1">ABC transporter substrate-binding protein</fullName>
    </submittedName>
</protein>
<dbReference type="InterPro" id="IPR042245">
    <property type="entry name" value="Tgt2/MlaC_sf"/>
</dbReference>
<reference evidence="1 2" key="1">
    <citation type="submission" date="2023-01" db="EMBL/GenBank/DDBJ databases">
        <title>Cultivation and genomic characterization of new, ubiquitous marine nitrite-oxidizing bacteria from the Nitrospirales.</title>
        <authorList>
            <person name="Mueller A.J."/>
            <person name="Daebeler A."/>
            <person name="Herbold C.W."/>
            <person name="Kirkegaard R.H."/>
            <person name="Daims H."/>
        </authorList>
    </citation>
    <scope>NUCLEOTIDE SEQUENCE [LARGE SCALE GENOMIC DNA]</scope>
    <source>
        <strain evidence="1 2">VA</strain>
    </source>
</reference>
<evidence type="ECO:0000313" key="1">
    <source>
        <dbReference type="EMBL" id="WNM59353.1"/>
    </source>
</evidence>
<dbReference type="Gene3D" id="3.10.450.710">
    <property type="entry name" value="Tgt2/MlaC"/>
    <property type="match status" value="1"/>
</dbReference>
<keyword evidence="2" id="KW-1185">Reference proteome</keyword>
<dbReference type="Proteomes" id="UP001302719">
    <property type="component" value="Chromosome"/>
</dbReference>
<dbReference type="PANTHER" id="PTHR36573:SF1">
    <property type="entry name" value="INTERMEMBRANE PHOSPHOLIPID TRANSPORT SYSTEM BINDING PROTEIN MLAC"/>
    <property type="match status" value="1"/>
</dbReference>